<name>A0A7W8D5D3_9GAMM</name>
<dbReference type="EMBL" id="JACHHP010000003">
    <property type="protein sequence ID" value="MBB5208213.1"/>
    <property type="molecule type" value="Genomic_DNA"/>
</dbReference>
<dbReference type="SUPFAM" id="SSF52540">
    <property type="entry name" value="P-loop containing nucleoside triphosphate hydrolases"/>
    <property type="match status" value="1"/>
</dbReference>
<comment type="similarity">
    <text evidence="5">Belongs to the helicase family. DinG subfamily.</text>
</comment>
<dbReference type="PROSITE" id="PS51193">
    <property type="entry name" value="HELICASE_ATP_BIND_2"/>
    <property type="match status" value="1"/>
</dbReference>
<dbReference type="PANTHER" id="PTHR11472:SF34">
    <property type="entry name" value="REGULATOR OF TELOMERE ELONGATION HELICASE 1"/>
    <property type="match status" value="1"/>
</dbReference>
<keyword evidence="2" id="KW-0547">Nucleotide-binding</keyword>
<protein>
    <recommendedName>
        <fullName evidence="6">DNA 5'-3' helicase</fullName>
        <ecNumber evidence="6">5.6.2.3</ecNumber>
    </recommendedName>
</protein>
<evidence type="ECO:0000256" key="4">
    <source>
        <dbReference type="ARBA" id="ARBA00022840"/>
    </source>
</evidence>
<evidence type="ECO:0000256" key="5">
    <source>
        <dbReference type="ARBA" id="ARBA00038058"/>
    </source>
</evidence>
<dbReference type="GO" id="GO:0006281">
    <property type="term" value="P:DNA repair"/>
    <property type="evidence" value="ECO:0007669"/>
    <property type="project" value="TreeGrafter"/>
</dbReference>
<dbReference type="InterPro" id="IPR027417">
    <property type="entry name" value="P-loop_NTPase"/>
</dbReference>
<evidence type="ECO:0000259" key="8">
    <source>
        <dbReference type="PROSITE" id="PS51193"/>
    </source>
</evidence>
<sequence>MTLPQTTLPQSTAAALADDGPLARNIAGYVARPAQQRMAQAVADTIEAREHLIAEAGTGTGKTYAYLVPALLSGQRVIVSTGTRALQDQLYHRDLPRVREALGVRIKSALLKGRSNYLCWYRLERARNEGRFVSREAVGHLQRIHAWAGRSRSGDLAEIDFVAEDSPLWPQVTSSVENCLGGECPFYAECFVVKARQAAQEADLVVVNHHLLFADQAIKREGFGEILPGAHAFVLDEAHQLPELAAQFFSTSVSMRQLQELARDAVAECGEVSGALDEVQEPARDLEQRLRELRLALDPLPTRGPLWQIRRDAECDDALAATQAALSALHSVLDAFAERSVGFKACAERAQSQRERMAQVLGDSAGGEVRWYEITPRGFALHLTPLDVAQPLREFREQSRAAWIFTSATLAVDGGFDHLARQLGLESPRTVLEPSPFDFSTQALAYLPRGMPEPNMRGYVDAIVEAALPVLDASNGRAFLLFTSHRALREAADKLAVRRDFPLFVQGTQPRHRLLEQFRASGNGVLLGAASFWEGVDVAGEALQLVVIDKLPFAAPDDPVLEARLDAVRRRGGNAFRDWQLPTAVIGLKQGAGRLIRTHADRGVLMLCDPRLIAKSYGRVFLDSLPPLPRTRELADVQAFFARAAS</sequence>
<evidence type="ECO:0000256" key="6">
    <source>
        <dbReference type="ARBA" id="ARBA00044969"/>
    </source>
</evidence>
<dbReference type="GO" id="GO:0016818">
    <property type="term" value="F:hydrolase activity, acting on acid anhydrides, in phosphorus-containing anhydrides"/>
    <property type="evidence" value="ECO:0007669"/>
    <property type="project" value="InterPro"/>
</dbReference>
<keyword evidence="10" id="KW-1185">Reference proteome</keyword>
<evidence type="ECO:0000256" key="3">
    <source>
        <dbReference type="ARBA" id="ARBA00022801"/>
    </source>
</evidence>
<dbReference type="AlphaFoldDB" id="A0A7W8D5D3"/>
<keyword evidence="9" id="KW-0347">Helicase</keyword>
<proteinExistence type="inferred from homology"/>
<comment type="catalytic activity">
    <reaction evidence="7">
        <text>ATP + H2O = ADP + phosphate + H(+)</text>
        <dbReference type="Rhea" id="RHEA:13065"/>
        <dbReference type="ChEBI" id="CHEBI:15377"/>
        <dbReference type="ChEBI" id="CHEBI:15378"/>
        <dbReference type="ChEBI" id="CHEBI:30616"/>
        <dbReference type="ChEBI" id="CHEBI:43474"/>
        <dbReference type="ChEBI" id="CHEBI:456216"/>
        <dbReference type="EC" id="5.6.2.3"/>
    </reaction>
</comment>
<dbReference type="GO" id="GO:0005524">
    <property type="term" value="F:ATP binding"/>
    <property type="evidence" value="ECO:0007669"/>
    <property type="project" value="UniProtKB-KW"/>
</dbReference>
<reference evidence="9 10" key="1">
    <citation type="submission" date="2020-08" db="EMBL/GenBank/DDBJ databases">
        <title>Genomic Encyclopedia of Type Strains, Phase IV (KMG-IV): sequencing the most valuable type-strain genomes for metagenomic binning, comparative biology and taxonomic classification.</title>
        <authorList>
            <person name="Goeker M."/>
        </authorList>
    </citation>
    <scope>NUCLEOTIDE SEQUENCE [LARGE SCALE GENOMIC DNA]</scope>
    <source>
        <strain evidence="9 10">DSM 24163</strain>
    </source>
</reference>
<dbReference type="Gene3D" id="3.40.50.300">
    <property type="entry name" value="P-loop containing nucleotide triphosphate hydrolases"/>
    <property type="match status" value="2"/>
</dbReference>
<dbReference type="InterPro" id="IPR014013">
    <property type="entry name" value="Helic_SF1/SF2_ATP-bd_DinG/Rad3"/>
</dbReference>
<dbReference type="SMART" id="SM00491">
    <property type="entry name" value="HELICc2"/>
    <property type="match status" value="1"/>
</dbReference>
<comment type="caution">
    <text evidence="9">The sequence shown here is derived from an EMBL/GenBank/DDBJ whole genome shotgun (WGS) entry which is preliminary data.</text>
</comment>
<feature type="domain" description="Helicase ATP-binding" evidence="8">
    <location>
        <begin position="21"/>
        <end position="293"/>
    </location>
</feature>
<dbReference type="EC" id="5.6.2.3" evidence="6"/>
<dbReference type="InterPro" id="IPR045028">
    <property type="entry name" value="DinG/Rad3-like"/>
</dbReference>
<dbReference type="InterPro" id="IPR014001">
    <property type="entry name" value="Helicase_ATP-bd"/>
</dbReference>
<dbReference type="Proteomes" id="UP000521199">
    <property type="component" value="Unassembled WGS sequence"/>
</dbReference>
<dbReference type="GO" id="GO:0003676">
    <property type="term" value="F:nucleic acid binding"/>
    <property type="evidence" value="ECO:0007669"/>
    <property type="project" value="InterPro"/>
</dbReference>
<dbReference type="RefSeq" id="WP_343059270.1">
    <property type="nucleotide sequence ID" value="NZ_JACHHP010000003.1"/>
</dbReference>
<gene>
    <name evidence="9" type="ORF">HNQ52_001755</name>
</gene>
<dbReference type="InterPro" id="IPR011545">
    <property type="entry name" value="DEAD/DEAH_box_helicase_dom"/>
</dbReference>
<organism evidence="9 10">
    <name type="scientific">Chiayiivirga flava</name>
    <dbReference type="NCBI Taxonomy" id="659595"/>
    <lineage>
        <taxon>Bacteria</taxon>
        <taxon>Pseudomonadati</taxon>
        <taxon>Pseudomonadota</taxon>
        <taxon>Gammaproteobacteria</taxon>
        <taxon>Lysobacterales</taxon>
        <taxon>Lysobacteraceae</taxon>
        <taxon>Chiayiivirga</taxon>
    </lineage>
</organism>
<accession>A0A7W8D5D3</accession>
<dbReference type="Pfam" id="PF13307">
    <property type="entry name" value="Helicase_C_2"/>
    <property type="match status" value="1"/>
</dbReference>
<evidence type="ECO:0000313" key="10">
    <source>
        <dbReference type="Proteomes" id="UP000521199"/>
    </source>
</evidence>
<evidence type="ECO:0000256" key="1">
    <source>
        <dbReference type="ARBA" id="ARBA00001966"/>
    </source>
</evidence>
<keyword evidence="3 9" id="KW-0378">Hydrolase</keyword>
<dbReference type="Pfam" id="PF00270">
    <property type="entry name" value="DEAD"/>
    <property type="match status" value="1"/>
</dbReference>
<evidence type="ECO:0000313" key="9">
    <source>
        <dbReference type="EMBL" id="MBB5208213.1"/>
    </source>
</evidence>
<dbReference type="GO" id="GO:0043139">
    <property type="term" value="F:5'-3' DNA helicase activity"/>
    <property type="evidence" value="ECO:0007669"/>
    <property type="project" value="UniProtKB-EC"/>
</dbReference>
<keyword evidence="4" id="KW-0067">ATP-binding</keyword>
<comment type="cofactor">
    <cofactor evidence="1">
        <name>[4Fe-4S] cluster</name>
        <dbReference type="ChEBI" id="CHEBI:49883"/>
    </cofactor>
</comment>
<dbReference type="SMART" id="SM00487">
    <property type="entry name" value="DEXDc"/>
    <property type="match status" value="1"/>
</dbReference>
<dbReference type="PANTHER" id="PTHR11472">
    <property type="entry name" value="DNA REPAIR DEAD HELICASE RAD3/XP-D SUBFAMILY MEMBER"/>
    <property type="match status" value="1"/>
</dbReference>
<evidence type="ECO:0000256" key="7">
    <source>
        <dbReference type="ARBA" id="ARBA00048954"/>
    </source>
</evidence>
<evidence type="ECO:0000256" key="2">
    <source>
        <dbReference type="ARBA" id="ARBA00022741"/>
    </source>
</evidence>
<dbReference type="InterPro" id="IPR006555">
    <property type="entry name" value="ATP-dep_Helicase_C"/>
</dbReference>